<name>A0A167GW62_9GAMM</name>
<organism evidence="1 2">
    <name type="scientific">Pseudoalteromonas luteoviolacea NCIMB 1942</name>
    <dbReference type="NCBI Taxonomy" id="1365253"/>
    <lineage>
        <taxon>Bacteria</taxon>
        <taxon>Pseudomonadati</taxon>
        <taxon>Pseudomonadota</taxon>
        <taxon>Gammaproteobacteria</taxon>
        <taxon>Alteromonadales</taxon>
        <taxon>Pseudoalteromonadaceae</taxon>
        <taxon>Pseudoalteromonas</taxon>
    </lineage>
</organism>
<dbReference type="EMBL" id="AUXT01000037">
    <property type="protein sequence ID" value="KZN56790.1"/>
    <property type="molecule type" value="Genomic_DNA"/>
</dbReference>
<sequence>MDNTQRFCSILRKRSSEHAEAMSRLTGLSGMMVSVLRQELDSMVRVIFLLSESDLSERERLIQQTLNGEVWTVLTVNGKNKKVTDREMVELSNQLQGWTLSVYKFGCAFIHFSAFHDYSDSNPFESLSTDEKTDILSHLRYYHGGPHTDNPSFPDLASFFPRVFEKIAGNLECYIKNLEERKINSEA</sequence>
<evidence type="ECO:0000313" key="2">
    <source>
        <dbReference type="Proteomes" id="UP000076587"/>
    </source>
</evidence>
<proteinExistence type="predicted"/>
<gene>
    <name evidence="1" type="ORF">N482_23975</name>
</gene>
<accession>A0A167GW62</accession>
<dbReference type="PATRIC" id="fig|1365253.3.peg.750"/>
<dbReference type="OrthoDB" id="1243570at2"/>
<protein>
    <submittedName>
        <fullName evidence="1">Uncharacterized protein</fullName>
    </submittedName>
</protein>
<reference evidence="1 2" key="1">
    <citation type="submission" date="2013-07" db="EMBL/GenBank/DDBJ databases">
        <title>Comparative Genomic and Metabolomic Analysis of Twelve Strains of Pseudoalteromonas luteoviolacea.</title>
        <authorList>
            <person name="Vynne N.G."/>
            <person name="Mansson M."/>
            <person name="Gram L."/>
        </authorList>
    </citation>
    <scope>NUCLEOTIDE SEQUENCE [LARGE SCALE GENOMIC DNA]</scope>
    <source>
        <strain evidence="1 2">NCIMB 1942</strain>
    </source>
</reference>
<dbReference type="Proteomes" id="UP000076587">
    <property type="component" value="Unassembled WGS sequence"/>
</dbReference>
<comment type="caution">
    <text evidence="1">The sequence shown here is derived from an EMBL/GenBank/DDBJ whole genome shotgun (WGS) entry which is preliminary data.</text>
</comment>
<dbReference type="AlphaFoldDB" id="A0A167GW62"/>
<evidence type="ECO:0000313" key="1">
    <source>
        <dbReference type="EMBL" id="KZN56790.1"/>
    </source>
</evidence>